<gene>
    <name evidence="2" type="ORF">Y1Q_0002405</name>
</gene>
<reference evidence="2 3" key="1">
    <citation type="journal article" date="2012" name="Genome Biol.">
        <title>Sequencing three crocodilian genomes to illuminate the evolution of archosaurs and amniotes.</title>
        <authorList>
            <person name="St John J.A."/>
            <person name="Braun E.L."/>
            <person name="Isberg S.R."/>
            <person name="Miles L.G."/>
            <person name="Chong A.Y."/>
            <person name="Gongora J."/>
            <person name="Dalzell P."/>
            <person name="Moran C."/>
            <person name="Bed'hom B."/>
            <person name="Abzhanov A."/>
            <person name="Burgess S.C."/>
            <person name="Cooksey A.M."/>
            <person name="Castoe T.A."/>
            <person name="Crawford N.G."/>
            <person name="Densmore L.D."/>
            <person name="Drew J.C."/>
            <person name="Edwards S.V."/>
            <person name="Faircloth B.C."/>
            <person name="Fujita M.K."/>
            <person name="Greenwold M.J."/>
            <person name="Hoffmann F.G."/>
            <person name="Howard J.M."/>
            <person name="Iguchi T."/>
            <person name="Janes D.E."/>
            <person name="Khan S.Y."/>
            <person name="Kohno S."/>
            <person name="de Koning A.J."/>
            <person name="Lance S.L."/>
            <person name="McCarthy F.M."/>
            <person name="McCormack J.E."/>
            <person name="Merchant M.E."/>
            <person name="Peterson D.G."/>
            <person name="Pollock D.D."/>
            <person name="Pourmand N."/>
            <person name="Raney B.J."/>
            <person name="Roessler K.A."/>
            <person name="Sanford J.R."/>
            <person name="Sawyer R.H."/>
            <person name="Schmidt C.J."/>
            <person name="Triplett E.W."/>
            <person name="Tuberville T.D."/>
            <person name="Venegas-Anaya M."/>
            <person name="Howard J.T."/>
            <person name="Jarvis E.D."/>
            <person name="Guillette L.J.Jr."/>
            <person name="Glenn T.C."/>
            <person name="Green R.E."/>
            <person name="Ray D.A."/>
        </authorList>
    </citation>
    <scope>NUCLEOTIDE SEQUENCE [LARGE SCALE GENOMIC DNA]</scope>
    <source>
        <strain evidence="2">KSC_2009_1</strain>
    </source>
</reference>
<keyword evidence="3" id="KW-1185">Reference proteome</keyword>
<evidence type="ECO:0000313" key="2">
    <source>
        <dbReference type="EMBL" id="KYO32333.1"/>
    </source>
</evidence>
<comment type="caution">
    <text evidence="2">The sequence shown here is derived from an EMBL/GenBank/DDBJ whole genome shotgun (WGS) entry which is preliminary data.</text>
</comment>
<protein>
    <submittedName>
        <fullName evidence="2">Uncharacterized protein</fullName>
    </submittedName>
</protein>
<evidence type="ECO:0000256" key="1">
    <source>
        <dbReference type="SAM" id="MobiDB-lite"/>
    </source>
</evidence>
<organism evidence="2 3">
    <name type="scientific">Alligator mississippiensis</name>
    <name type="common">American alligator</name>
    <dbReference type="NCBI Taxonomy" id="8496"/>
    <lineage>
        <taxon>Eukaryota</taxon>
        <taxon>Metazoa</taxon>
        <taxon>Chordata</taxon>
        <taxon>Craniata</taxon>
        <taxon>Vertebrata</taxon>
        <taxon>Euteleostomi</taxon>
        <taxon>Archelosauria</taxon>
        <taxon>Archosauria</taxon>
        <taxon>Crocodylia</taxon>
        <taxon>Alligatoridae</taxon>
        <taxon>Alligatorinae</taxon>
        <taxon>Alligator</taxon>
    </lineage>
</organism>
<dbReference type="AlphaFoldDB" id="A0A151N656"/>
<name>A0A151N656_ALLMI</name>
<feature type="region of interest" description="Disordered" evidence="1">
    <location>
        <begin position="29"/>
        <end position="56"/>
    </location>
</feature>
<sequence>MRGFPDIFASSTSVALEVNDLEQGWAKYSPREPGAVGPRRSLAGSNNSGPAWPSPPSWRSLPGLLVWEHVAALRWNHRYSREHYFSCSKALDPLSAQVVEVKNVRDIEILHL</sequence>
<evidence type="ECO:0000313" key="3">
    <source>
        <dbReference type="Proteomes" id="UP000050525"/>
    </source>
</evidence>
<accession>A0A151N656</accession>
<proteinExistence type="predicted"/>
<dbReference type="EMBL" id="AKHW03003933">
    <property type="protein sequence ID" value="KYO32333.1"/>
    <property type="molecule type" value="Genomic_DNA"/>
</dbReference>
<dbReference type="Proteomes" id="UP000050525">
    <property type="component" value="Unassembled WGS sequence"/>
</dbReference>